<evidence type="ECO:0000256" key="10">
    <source>
        <dbReference type="SAM" id="MobiDB-lite"/>
    </source>
</evidence>
<dbReference type="InterPro" id="IPR017978">
    <property type="entry name" value="GPCR_3_C"/>
</dbReference>
<evidence type="ECO:0000256" key="2">
    <source>
        <dbReference type="ARBA" id="ARBA00022475"/>
    </source>
</evidence>
<dbReference type="InterPro" id="IPR038550">
    <property type="entry name" value="GPCR_3_9-Cys_sf"/>
</dbReference>
<dbReference type="Pfam" id="PF00003">
    <property type="entry name" value="7tm_3"/>
    <property type="match status" value="1"/>
</dbReference>
<dbReference type="PRINTS" id="PR00248">
    <property type="entry name" value="GPCRMGR"/>
</dbReference>
<dbReference type="AlphaFoldDB" id="A0A8J5CGL4"/>
<proteinExistence type="predicted"/>
<keyword evidence="9" id="KW-0807">Transducer</keyword>
<feature type="signal peptide" evidence="12">
    <location>
        <begin position="1"/>
        <end position="23"/>
    </location>
</feature>
<keyword evidence="5" id="KW-0297">G-protein coupled receptor</keyword>
<keyword evidence="6 11" id="KW-0472">Membrane</keyword>
<evidence type="ECO:0000256" key="12">
    <source>
        <dbReference type="SAM" id="SignalP"/>
    </source>
</evidence>
<evidence type="ECO:0000256" key="7">
    <source>
        <dbReference type="ARBA" id="ARBA00023170"/>
    </source>
</evidence>
<dbReference type="PANTHER" id="PTHR24060">
    <property type="entry name" value="METABOTROPIC GLUTAMATE RECEPTOR"/>
    <property type="match status" value="1"/>
</dbReference>
<dbReference type="CDD" id="cd15045">
    <property type="entry name" value="7tmC_mGluRs"/>
    <property type="match status" value="1"/>
</dbReference>
<feature type="domain" description="G-protein coupled receptors family 3 profile" evidence="13">
    <location>
        <begin position="591"/>
        <end position="858"/>
    </location>
</feature>
<name>A0A8J5CGL4_CHIOP</name>
<evidence type="ECO:0000256" key="8">
    <source>
        <dbReference type="ARBA" id="ARBA00023180"/>
    </source>
</evidence>
<feature type="transmembrane region" description="Helical" evidence="11">
    <location>
        <begin position="629"/>
        <end position="649"/>
    </location>
</feature>
<dbReference type="Gene3D" id="3.40.50.2300">
    <property type="match status" value="2"/>
</dbReference>
<accession>A0A8J5CGL4</accession>
<comment type="subcellular location">
    <subcellularLocation>
        <location evidence="1">Cell membrane</location>
        <topology evidence="1">Multi-pass membrane protein</topology>
    </subcellularLocation>
</comment>
<dbReference type="PRINTS" id="PR01176">
    <property type="entry name" value="GABABRECEPTR"/>
</dbReference>
<dbReference type="Gene3D" id="2.10.50.30">
    <property type="entry name" value="GPCR, family 3, nine cysteines domain"/>
    <property type="match status" value="1"/>
</dbReference>
<gene>
    <name evidence="14" type="primary">GRM3</name>
    <name evidence="14" type="ORF">GWK47_002589</name>
</gene>
<dbReference type="InterPro" id="IPR028082">
    <property type="entry name" value="Peripla_BP_I"/>
</dbReference>
<keyword evidence="7 14" id="KW-0675">Receptor</keyword>
<protein>
    <submittedName>
        <fullName evidence="14">Metabotropic glutamate receptor 3</fullName>
    </submittedName>
</protein>
<dbReference type="SUPFAM" id="SSF53822">
    <property type="entry name" value="Periplasmic binding protein-like I"/>
    <property type="match status" value="1"/>
</dbReference>
<feature type="region of interest" description="Disordered" evidence="10">
    <location>
        <begin position="23"/>
        <end position="54"/>
    </location>
</feature>
<feature type="chain" id="PRO_5035297448" evidence="12">
    <location>
        <begin position="24"/>
        <end position="934"/>
    </location>
</feature>
<reference evidence="14" key="1">
    <citation type="submission" date="2020-07" db="EMBL/GenBank/DDBJ databases">
        <title>The High-quality genome of the commercially important snow crab, Chionoecetes opilio.</title>
        <authorList>
            <person name="Jeong J.-H."/>
            <person name="Ryu S."/>
        </authorList>
    </citation>
    <scope>NUCLEOTIDE SEQUENCE</scope>
    <source>
        <strain evidence="14">MADBK_172401_WGS</strain>
        <tissue evidence="14">Digestive gland</tissue>
    </source>
</reference>
<dbReference type="GO" id="GO:0005886">
    <property type="term" value="C:plasma membrane"/>
    <property type="evidence" value="ECO:0007669"/>
    <property type="project" value="UniProtKB-SubCell"/>
</dbReference>
<dbReference type="Pfam" id="PF01094">
    <property type="entry name" value="ANF_receptor"/>
    <property type="match status" value="1"/>
</dbReference>
<evidence type="ECO:0000256" key="3">
    <source>
        <dbReference type="ARBA" id="ARBA00022692"/>
    </source>
</evidence>
<dbReference type="InterPro" id="IPR000337">
    <property type="entry name" value="GPCR_3"/>
</dbReference>
<dbReference type="InterPro" id="IPR001828">
    <property type="entry name" value="ANF_lig-bd_rcpt"/>
</dbReference>
<keyword evidence="15" id="KW-1185">Reference proteome</keyword>
<evidence type="ECO:0000256" key="6">
    <source>
        <dbReference type="ARBA" id="ARBA00023136"/>
    </source>
</evidence>
<evidence type="ECO:0000256" key="9">
    <source>
        <dbReference type="ARBA" id="ARBA00023224"/>
    </source>
</evidence>
<keyword evidence="4 11" id="KW-1133">Transmembrane helix</keyword>
<feature type="transmembrane region" description="Helical" evidence="11">
    <location>
        <begin position="784"/>
        <end position="805"/>
    </location>
</feature>
<keyword evidence="3 11" id="KW-0812">Transmembrane</keyword>
<feature type="transmembrane region" description="Helical" evidence="11">
    <location>
        <begin position="817"/>
        <end position="836"/>
    </location>
</feature>
<evidence type="ECO:0000313" key="14">
    <source>
        <dbReference type="EMBL" id="KAG0710209.1"/>
    </source>
</evidence>
<evidence type="ECO:0000259" key="13">
    <source>
        <dbReference type="PROSITE" id="PS50259"/>
    </source>
</evidence>
<keyword evidence="8" id="KW-0325">Glycoprotein</keyword>
<comment type="caution">
    <text evidence="14">The sequence shown here is derived from an EMBL/GenBank/DDBJ whole genome shotgun (WGS) entry which is preliminary data.</text>
</comment>
<evidence type="ECO:0000256" key="1">
    <source>
        <dbReference type="ARBA" id="ARBA00004651"/>
    </source>
</evidence>
<organism evidence="14 15">
    <name type="scientific">Chionoecetes opilio</name>
    <name type="common">Atlantic snow crab</name>
    <name type="synonym">Cancer opilio</name>
    <dbReference type="NCBI Taxonomy" id="41210"/>
    <lineage>
        <taxon>Eukaryota</taxon>
        <taxon>Metazoa</taxon>
        <taxon>Ecdysozoa</taxon>
        <taxon>Arthropoda</taxon>
        <taxon>Crustacea</taxon>
        <taxon>Multicrustacea</taxon>
        <taxon>Malacostraca</taxon>
        <taxon>Eumalacostraca</taxon>
        <taxon>Eucarida</taxon>
        <taxon>Decapoda</taxon>
        <taxon>Pleocyemata</taxon>
        <taxon>Brachyura</taxon>
        <taxon>Eubrachyura</taxon>
        <taxon>Majoidea</taxon>
        <taxon>Majidae</taxon>
        <taxon>Chionoecetes</taxon>
    </lineage>
</organism>
<feature type="transmembrane region" description="Helical" evidence="11">
    <location>
        <begin position="591"/>
        <end position="617"/>
    </location>
</feature>
<dbReference type="GO" id="GO:0004930">
    <property type="term" value="F:G protein-coupled receptor activity"/>
    <property type="evidence" value="ECO:0007669"/>
    <property type="project" value="UniProtKB-KW"/>
</dbReference>
<dbReference type="EMBL" id="JACEEZ010024439">
    <property type="protein sequence ID" value="KAG0710209.1"/>
    <property type="molecule type" value="Genomic_DNA"/>
</dbReference>
<dbReference type="InterPro" id="IPR050726">
    <property type="entry name" value="mGluR"/>
</dbReference>
<dbReference type="PROSITE" id="PS50259">
    <property type="entry name" value="G_PROTEIN_RECEP_F3_4"/>
    <property type="match status" value="1"/>
</dbReference>
<dbReference type="OrthoDB" id="425344at2759"/>
<feature type="transmembrane region" description="Helical" evidence="11">
    <location>
        <begin position="702"/>
        <end position="725"/>
    </location>
</feature>
<sequence length="934" mass="104290">MLMLPSRVLLVVGALVMTDGGGGRGGWGRGTRGSSMAMAQSHSHTTTTTTTDEEHTEEVLRKVMVHPKDATMYLGALIPFHDKIRDMKTGKDLCTYLQLAQHCTQQSLGFIKGFFAGQNQYHDKDLTCGDGTLPVYSGTKFDKVVGVIGGQRSSVSVEIATVLRVIQLPQISYLSTSSSLDNRDRYPFFLRTVPSDVTQAQVILRLMSEFGLTHADLVYSAEDYGEGGHRELTRSAHRYNVCFATPAHQLAAHDPDDAYQKVVEHLTREGEFKVVVVFAIRKVAVRLLKTVELSNNHDKFLWLGSDAWTYDTLQELAFAAEGALAIQPLAKTIPGFNEHFASLRSAPDSRNPWFSEYWRHRDDAQLLNHRIRPGGRSLQSDPQANQMNFTKPYLHEPWLHFVRDAVMSFAHALHAMWEAECEGQPGSCEAMAHGGHLHGHHLLQYLQNVSFTDMSDETFRFDPKGSGPAKYTIFSFQRMQDNTHAWVPVGNYSNTTGHTPQFYLDSTLIKHKHRRGKSFPELSCRRKCEPGQEKILLPYSCCWTCKDCQPLQYYNTSEHSCVDCPECTLPDGARKGCIAKEVKSIDYRSRWAITSLAFASLGIFSTVLVGIIFWVHLDTPVIKAASRELSYILLGGILLSFLMSFIIVAPPNALSCGLTRFFLGFSYTLCYAAVLTKTSRISRIFNNHYSKKSYKARYTSPWSQVVIVVILVSVEIVINVLWLALNPPTTKTLCSHTVHYQVRICTGLHDYSYIVGLIYPLILVAICTIYAIKTRKCPGGFNEAKYITFTNYTTCIIWLIFVPLYLSTGVTSDIRVVTLALSLSLGGFVQLGCLFFPKVHVVLFKPEKNTRDAVMSVMRHSACNGDTDHRRYGPNHHSAPAVFALGGTVHQIAGAPASVVLSTTLPHPGPRESPGRVNQVYMSTVQSKQDMNCL</sequence>
<keyword evidence="12" id="KW-0732">Signal</keyword>
<evidence type="ECO:0000256" key="5">
    <source>
        <dbReference type="ARBA" id="ARBA00023040"/>
    </source>
</evidence>
<evidence type="ECO:0000313" key="15">
    <source>
        <dbReference type="Proteomes" id="UP000770661"/>
    </source>
</evidence>
<evidence type="ECO:0000256" key="4">
    <source>
        <dbReference type="ARBA" id="ARBA00022989"/>
    </source>
</evidence>
<keyword evidence="2" id="KW-1003">Cell membrane</keyword>
<evidence type="ECO:0000256" key="11">
    <source>
        <dbReference type="SAM" id="Phobius"/>
    </source>
</evidence>
<dbReference type="Proteomes" id="UP000770661">
    <property type="component" value="Unassembled WGS sequence"/>
</dbReference>
<feature type="transmembrane region" description="Helical" evidence="11">
    <location>
        <begin position="661"/>
        <end position="681"/>
    </location>
</feature>
<feature type="transmembrane region" description="Helical" evidence="11">
    <location>
        <begin position="751"/>
        <end position="772"/>
    </location>
</feature>